<reference evidence="3" key="1">
    <citation type="submission" date="2022-01" db="UniProtKB">
        <authorList>
            <consortium name="EnsemblMetazoa"/>
        </authorList>
    </citation>
    <scope>IDENTIFICATION</scope>
</reference>
<dbReference type="CDD" id="cd10211">
    <property type="entry name" value="ASKHA_NBD_Arp5"/>
    <property type="match status" value="1"/>
</dbReference>
<dbReference type="InterPro" id="IPR043129">
    <property type="entry name" value="ATPase_NBD"/>
</dbReference>
<dbReference type="Gene3D" id="3.30.420.40">
    <property type="match status" value="4"/>
</dbReference>
<dbReference type="SUPFAM" id="SSF53067">
    <property type="entry name" value="Actin-like ATPase domain"/>
    <property type="match status" value="2"/>
</dbReference>
<evidence type="ECO:0000256" key="1">
    <source>
        <dbReference type="RuleBase" id="RU000487"/>
    </source>
</evidence>
<protein>
    <recommendedName>
        <fullName evidence="5">Actin-related protein 5</fullName>
    </recommendedName>
</protein>
<keyword evidence="2" id="KW-0175">Coiled coil</keyword>
<feature type="coiled-coil region" evidence="2">
    <location>
        <begin position="346"/>
        <end position="373"/>
    </location>
</feature>
<dbReference type="Pfam" id="PF00022">
    <property type="entry name" value="Actin"/>
    <property type="match status" value="2"/>
</dbReference>
<dbReference type="PANTHER" id="PTHR11937">
    <property type="entry name" value="ACTIN"/>
    <property type="match status" value="1"/>
</dbReference>
<keyword evidence="4" id="KW-1185">Reference proteome</keyword>
<proteinExistence type="inferred from homology"/>
<sequence length="676" mass="77701">MDILEFKDVKPVPDQFHPYTESLKNDKVPIIIDNGSYNCRVGWATMEKPLLVFKNVLAKSSKSRREKSKKDNEIQIGNDISNIEAIRFQLKTQFDRNVVTHMEVQEHILNYAFSHLSIDTDNCVNHPIVMTEALLNPNYSRMLMSELLFECYTVPSVCYCVDSLASYWRKPSENSTSLLVDLGYSTCHVIPIINGNFDANQLRRLDLGGQHITSYLHRLLQLKYPAHFTSINLSRAEELLHNHCHVATNYMEELSNWSDPEYYDANVRCIQLPFNYSTSTLTPEQQKERRKELARRLIEINARKREEKLAEDEEQLNQLLAIQDLKDEGEMAEFQNAIAEIGLNSTDELTKLINQVQLRIERTRQKIANTMANNMEDPIAEDTRQKIPKQFQTPKCEEDFKTWVESVRKKREELLEKRAVRRQRRQDMAKRRTLASVERMRLISQLAANNEKRDDDFGSRDEDWDVYKAINKEGDSDSEGESEKLLELEEVLRAHDPTFLTYCPNNATQGGEAPAESYRLHVGIETIRAPEALFSPYLIGSMQAGISDVIAWVIKQYPNDIAEMLSKDVCLTGGLARIPGIKDRILSDLIEVRPFKSEINVRILPTPSFGAWKGCKMLAGSADFTNNFITREEYYEKGGDYLREHCASNVFTPSPLSLAHIEAHAAKPDYVDLDQH</sequence>
<dbReference type="Proteomes" id="UP000494040">
    <property type="component" value="Unassembled WGS sequence"/>
</dbReference>
<dbReference type="OrthoDB" id="7340501at2759"/>
<organism evidence="3 4">
    <name type="scientific">Cimex lectularius</name>
    <name type="common">Bed bug</name>
    <name type="synonym">Acanthia lectularia</name>
    <dbReference type="NCBI Taxonomy" id="79782"/>
    <lineage>
        <taxon>Eukaryota</taxon>
        <taxon>Metazoa</taxon>
        <taxon>Ecdysozoa</taxon>
        <taxon>Arthropoda</taxon>
        <taxon>Hexapoda</taxon>
        <taxon>Insecta</taxon>
        <taxon>Pterygota</taxon>
        <taxon>Neoptera</taxon>
        <taxon>Paraneoptera</taxon>
        <taxon>Hemiptera</taxon>
        <taxon>Heteroptera</taxon>
        <taxon>Panheteroptera</taxon>
        <taxon>Cimicomorpha</taxon>
        <taxon>Cimicidae</taxon>
        <taxon>Cimex</taxon>
    </lineage>
</organism>
<name>A0A8I6S9U3_CIMLE</name>
<dbReference type="FunFam" id="3.90.640.10:FF:000016">
    <property type="entry name" value="ARP5 actin-related protein 5 homolog"/>
    <property type="match status" value="1"/>
</dbReference>
<evidence type="ECO:0000256" key="2">
    <source>
        <dbReference type="SAM" id="Coils"/>
    </source>
</evidence>
<dbReference type="Gene3D" id="3.90.640.10">
    <property type="entry name" value="Actin, Chain A, domain 4"/>
    <property type="match status" value="2"/>
</dbReference>
<dbReference type="SMART" id="SM00268">
    <property type="entry name" value="ACTIN"/>
    <property type="match status" value="1"/>
</dbReference>
<gene>
    <name evidence="3" type="primary">106674120</name>
</gene>
<dbReference type="InterPro" id="IPR004000">
    <property type="entry name" value="Actin"/>
</dbReference>
<evidence type="ECO:0000313" key="4">
    <source>
        <dbReference type="Proteomes" id="UP000494040"/>
    </source>
</evidence>
<dbReference type="FunFam" id="3.30.420.40:FF:000237">
    <property type="entry name" value="Actin-related protein 5"/>
    <property type="match status" value="1"/>
</dbReference>
<dbReference type="AlphaFoldDB" id="A0A8I6S9U3"/>
<evidence type="ECO:0000313" key="3">
    <source>
        <dbReference type="EnsemblMetazoa" id="XP_014262122.1"/>
    </source>
</evidence>
<dbReference type="KEGG" id="clec:106674120"/>
<comment type="similarity">
    <text evidence="1">Belongs to the actin family.</text>
</comment>
<dbReference type="OMA" id="YPFTEHV"/>
<evidence type="ECO:0008006" key="5">
    <source>
        <dbReference type="Google" id="ProtNLM"/>
    </source>
</evidence>
<dbReference type="GO" id="GO:0060255">
    <property type="term" value="P:regulation of macromolecule metabolic process"/>
    <property type="evidence" value="ECO:0007669"/>
    <property type="project" value="UniProtKB-ARBA"/>
</dbReference>
<dbReference type="EnsemblMetazoa" id="XM_014406636.2">
    <property type="protein sequence ID" value="XP_014262122.1"/>
    <property type="gene ID" value="LOC106674120"/>
</dbReference>
<accession>A0A8I6S9U3</accession>